<reference evidence="2 3" key="1">
    <citation type="submission" date="2021-01" db="EMBL/GenBank/DDBJ databases">
        <title>Whole genome shotgun sequence of Actinoplanes durhamensis NBRC 14914.</title>
        <authorList>
            <person name="Komaki H."/>
            <person name="Tamura T."/>
        </authorList>
    </citation>
    <scope>NUCLEOTIDE SEQUENCE [LARGE SCALE GENOMIC DNA]</scope>
    <source>
        <strain evidence="2 3">NBRC 14914</strain>
    </source>
</reference>
<protein>
    <submittedName>
        <fullName evidence="2">Uncharacterized protein</fullName>
    </submittedName>
</protein>
<gene>
    <name evidence="2" type="ORF">Adu01nite_80020</name>
</gene>
<name>A0ABQ3Z9Z5_9ACTN</name>
<keyword evidence="3" id="KW-1185">Reference proteome</keyword>
<sequence>MRSGSFGDPDRFTGHEIHQGAGDIAGHRTTPAQKSGLHLTNDEHAKAPNILDGHGTDQRRVPGRMTPAVRLEPKGRPIATP</sequence>
<proteinExistence type="predicted"/>
<evidence type="ECO:0000313" key="2">
    <source>
        <dbReference type="EMBL" id="GIE06652.1"/>
    </source>
</evidence>
<comment type="caution">
    <text evidence="2">The sequence shown here is derived from an EMBL/GenBank/DDBJ whole genome shotgun (WGS) entry which is preliminary data.</text>
</comment>
<dbReference type="EMBL" id="BOML01000066">
    <property type="protein sequence ID" value="GIE06652.1"/>
    <property type="molecule type" value="Genomic_DNA"/>
</dbReference>
<feature type="compositionally biased region" description="Basic and acidic residues" evidence="1">
    <location>
        <begin position="8"/>
        <end position="18"/>
    </location>
</feature>
<feature type="region of interest" description="Disordered" evidence="1">
    <location>
        <begin position="1"/>
        <end position="81"/>
    </location>
</feature>
<evidence type="ECO:0000256" key="1">
    <source>
        <dbReference type="SAM" id="MobiDB-lite"/>
    </source>
</evidence>
<accession>A0ABQ3Z9Z5</accession>
<evidence type="ECO:0000313" key="3">
    <source>
        <dbReference type="Proteomes" id="UP000637628"/>
    </source>
</evidence>
<dbReference type="Proteomes" id="UP000637628">
    <property type="component" value="Unassembled WGS sequence"/>
</dbReference>
<organism evidence="2 3">
    <name type="scientific">Paractinoplanes durhamensis</name>
    <dbReference type="NCBI Taxonomy" id="113563"/>
    <lineage>
        <taxon>Bacteria</taxon>
        <taxon>Bacillati</taxon>
        <taxon>Actinomycetota</taxon>
        <taxon>Actinomycetes</taxon>
        <taxon>Micromonosporales</taxon>
        <taxon>Micromonosporaceae</taxon>
        <taxon>Paractinoplanes</taxon>
    </lineage>
</organism>